<keyword evidence="4" id="KW-0378">Hydrolase</keyword>
<keyword evidence="3" id="KW-0547">Nucleotide-binding</keyword>
<accession>A0A0U1LUK9</accession>
<dbReference type="Pfam" id="PF01926">
    <property type="entry name" value="MMR_HSR1"/>
    <property type="match status" value="1"/>
</dbReference>
<evidence type="ECO:0000256" key="2">
    <source>
        <dbReference type="ARBA" id="ARBA00022490"/>
    </source>
</evidence>
<dbReference type="GO" id="GO:0005525">
    <property type="term" value="F:GTP binding"/>
    <property type="evidence" value="ECO:0007669"/>
    <property type="project" value="UniProtKB-KW"/>
</dbReference>
<dbReference type="PANTHER" id="PTHR45709">
    <property type="entry name" value="LARGE SUBUNIT GTPASE 1 HOMOLOG-RELATED"/>
    <property type="match status" value="1"/>
</dbReference>
<dbReference type="Gene3D" id="3.40.50.300">
    <property type="entry name" value="P-loop containing nucleotide triphosphate hydrolases"/>
    <property type="match status" value="1"/>
</dbReference>
<evidence type="ECO:0000313" key="8">
    <source>
        <dbReference type="EMBL" id="CRG87087.1"/>
    </source>
</evidence>
<dbReference type="Gene3D" id="1.10.1580.10">
    <property type="match status" value="1"/>
</dbReference>
<dbReference type="InterPro" id="IPR027417">
    <property type="entry name" value="P-loop_NTPase"/>
</dbReference>
<evidence type="ECO:0000256" key="4">
    <source>
        <dbReference type="ARBA" id="ARBA00022801"/>
    </source>
</evidence>
<comment type="subcellular location">
    <subcellularLocation>
        <location evidence="1">Cytoplasm</location>
    </subcellularLocation>
</comment>
<protein>
    <recommendedName>
        <fullName evidence="7">CP-type G domain-containing protein</fullName>
    </recommendedName>
</protein>
<proteinExistence type="predicted"/>
<evidence type="ECO:0000256" key="5">
    <source>
        <dbReference type="ARBA" id="ARBA00023134"/>
    </source>
</evidence>
<feature type="compositionally biased region" description="Acidic residues" evidence="6">
    <location>
        <begin position="268"/>
        <end position="280"/>
    </location>
</feature>
<dbReference type="SUPFAM" id="SSF52540">
    <property type="entry name" value="P-loop containing nucleoside triphosphate hydrolases"/>
    <property type="match status" value="1"/>
</dbReference>
<evidence type="ECO:0000313" key="9">
    <source>
        <dbReference type="Proteomes" id="UP000054383"/>
    </source>
</evidence>
<evidence type="ECO:0000256" key="1">
    <source>
        <dbReference type="ARBA" id="ARBA00004496"/>
    </source>
</evidence>
<organism evidence="8 9">
    <name type="scientific">Talaromyces islandicus</name>
    <name type="common">Penicillium islandicum</name>
    <dbReference type="NCBI Taxonomy" id="28573"/>
    <lineage>
        <taxon>Eukaryota</taxon>
        <taxon>Fungi</taxon>
        <taxon>Dikarya</taxon>
        <taxon>Ascomycota</taxon>
        <taxon>Pezizomycotina</taxon>
        <taxon>Eurotiomycetes</taxon>
        <taxon>Eurotiomycetidae</taxon>
        <taxon>Eurotiales</taxon>
        <taxon>Trichocomaceae</taxon>
        <taxon>Talaromyces</taxon>
        <taxon>Talaromyces sect. Islandici</taxon>
    </lineage>
</organism>
<feature type="compositionally biased region" description="Acidic residues" evidence="6">
    <location>
        <begin position="304"/>
        <end position="315"/>
    </location>
</feature>
<sequence length="687" mass="76463">MVLAKSKNSVGLGNSLMNDRFGKGKASSQKKVSHNAAIARKGVNGETYLTNPAKEASWVKMRSVTEQAALDEFLSTAELADTDFTAEKINNVKIIHTDQKNPYLLSAAEERSAVKKQQKNKERLTIPRRPKWDERTTPQQLDSMERESLLEWRRGLAELQENQDLLMTPFERNLEVWRQLWRVIERSDLIVQIVDARNPLLFRSEDLEKYVKEVDPKKRNLLLVNKADMMTLEQREIWADYFEKQGISYRFFSAHLAKEQNEARLLEEEPSSGEEGDDTEGVGLAEETQKKMDLGDGKAANEEGPSEEESGDDESPANNDSNSLRTRILDVDELEALFLANAPEPSENPDETQKQKTTIGLVGYPNVGKSSTINALLGAKKVSVSATPGKTKHFQTLYLSPNLLLCDCPGLVFPNFASTKAELVVNGVLPIDQLREFTGPAGLVAHRIPKHFLEAVYGMKIATRPLEEGGTGIPSANDLLRAYARARGFATTGQGQPDESRAARYVLKDYVSGKLLYCHPPPVSSSSSSEDKEEGEAAIDPAEFNRDLYNLAHLPEKRRAQILKAAADHQQQQALENADETSSLLTDLTDFSSKPEGGSRSRHLDKGFFGPGSSSSNGHLNRPFNYQYSEQGKVKKELTGRKQRLMIALEKNIDPSEVQLKSTSKKHFKGGKKAKAKSKAPSTDDYE</sequence>
<evidence type="ECO:0000256" key="6">
    <source>
        <dbReference type="SAM" id="MobiDB-lite"/>
    </source>
</evidence>
<feature type="region of interest" description="Disordered" evidence="6">
    <location>
        <begin position="262"/>
        <end position="323"/>
    </location>
</feature>
<feature type="region of interest" description="Disordered" evidence="6">
    <location>
        <begin position="14"/>
        <end position="38"/>
    </location>
</feature>
<dbReference type="GO" id="GO:0003924">
    <property type="term" value="F:GTPase activity"/>
    <property type="evidence" value="ECO:0007669"/>
    <property type="project" value="InterPro"/>
</dbReference>
<evidence type="ECO:0000259" key="7">
    <source>
        <dbReference type="PROSITE" id="PS51721"/>
    </source>
</evidence>
<dbReference type="InterPro" id="IPR006073">
    <property type="entry name" value="GTP-bd"/>
</dbReference>
<dbReference type="OMA" id="VNKADMM"/>
<dbReference type="EMBL" id="CVMT01000003">
    <property type="protein sequence ID" value="CRG87087.1"/>
    <property type="molecule type" value="Genomic_DNA"/>
</dbReference>
<dbReference type="InterPro" id="IPR043358">
    <property type="entry name" value="GNL1-like"/>
</dbReference>
<name>A0A0U1LUK9_TALIS</name>
<dbReference type="STRING" id="28573.A0A0U1LUK9"/>
<keyword evidence="2" id="KW-0963">Cytoplasm</keyword>
<gene>
    <name evidence="8" type="ORF">PISL3812_04102</name>
</gene>
<dbReference type="PROSITE" id="PS51721">
    <property type="entry name" value="G_CP"/>
    <property type="match status" value="1"/>
</dbReference>
<keyword evidence="9" id="KW-1185">Reference proteome</keyword>
<evidence type="ECO:0000256" key="3">
    <source>
        <dbReference type="ARBA" id="ARBA00022741"/>
    </source>
</evidence>
<dbReference type="InterPro" id="IPR030378">
    <property type="entry name" value="G_CP_dom"/>
</dbReference>
<reference evidence="8 9" key="1">
    <citation type="submission" date="2015-04" db="EMBL/GenBank/DDBJ databases">
        <authorList>
            <person name="Syromyatnikov M.Y."/>
            <person name="Popov V.N."/>
        </authorList>
    </citation>
    <scope>NUCLEOTIDE SEQUENCE [LARGE SCALE GENOMIC DNA]</scope>
    <source>
        <strain evidence="8">WF-38-12</strain>
    </source>
</reference>
<dbReference type="GO" id="GO:0000027">
    <property type="term" value="P:ribosomal large subunit assembly"/>
    <property type="evidence" value="ECO:0007669"/>
    <property type="project" value="EnsemblFungi"/>
</dbReference>
<dbReference type="Proteomes" id="UP000054383">
    <property type="component" value="Unassembled WGS sequence"/>
</dbReference>
<dbReference type="OrthoDB" id="61815at2759"/>
<dbReference type="CDD" id="cd01857">
    <property type="entry name" value="HSR1_MMR1"/>
    <property type="match status" value="1"/>
</dbReference>
<dbReference type="GO" id="GO:0000054">
    <property type="term" value="P:ribosomal subunit export from nucleus"/>
    <property type="evidence" value="ECO:0007669"/>
    <property type="project" value="EnsemblFungi"/>
</dbReference>
<dbReference type="AlphaFoldDB" id="A0A0U1LUK9"/>
<dbReference type="InterPro" id="IPR023179">
    <property type="entry name" value="GTP-bd_ortho_bundle_sf"/>
</dbReference>
<feature type="domain" description="CP-type G" evidence="7">
    <location>
        <begin position="177"/>
        <end position="414"/>
    </location>
</feature>
<dbReference type="GO" id="GO:0022625">
    <property type="term" value="C:cytosolic large ribosomal subunit"/>
    <property type="evidence" value="ECO:0007669"/>
    <property type="project" value="EnsemblFungi"/>
</dbReference>
<feature type="compositionally biased region" description="Basic residues" evidence="6">
    <location>
        <begin position="663"/>
        <end position="678"/>
    </location>
</feature>
<keyword evidence="5" id="KW-0342">GTP-binding</keyword>
<feature type="region of interest" description="Disordered" evidence="6">
    <location>
        <begin position="521"/>
        <end position="541"/>
    </location>
</feature>
<feature type="region of interest" description="Disordered" evidence="6">
    <location>
        <begin position="652"/>
        <end position="687"/>
    </location>
</feature>
<dbReference type="PANTHER" id="PTHR45709:SF2">
    <property type="entry name" value="LARGE SUBUNIT GTPASE 1 HOMOLOG"/>
    <property type="match status" value="1"/>
</dbReference>
<feature type="compositionally biased region" description="Basic and acidic residues" evidence="6">
    <location>
        <begin position="287"/>
        <end position="301"/>
    </location>
</feature>